<dbReference type="Proteomes" id="UP000198312">
    <property type="component" value="Chromosome"/>
</dbReference>
<organism evidence="2 3">
    <name type="scientific">Virgibacillus phasianinus</name>
    <dbReference type="NCBI Taxonomy" id="2017483"/>
    <lineage>
        <taxon>Bacteria</taxon>
        <taxon>Bacillati</taxon>
        <taxon>Bacillota</taxon>
        <taxon>Bacilli</taxon>
        <taxon>Bacillales</taxon>
        <taxon>Bacillaceae</taxon>
        <taxon>Virgibacillus</taxon>
    </lineage>
</organism>
<proteinExistence type="predicted"/>
<evidence type="ECO:0008006" key="4">
    <source>
        <dbReference type="Google" id="ProtNLM"/>
    </source>
</evidence>
<accession>A0A220U6E7</accession>
<dbReference type="EMBL" id="CP022315">
    <property type="protein sequence ID" value="ASK63884.1"/>
    <property type="molecule type" value="Genomic_DNA"/>
</dbReference>
<protein>
    <recommendedName>
        <fullName evidence="4">Ribosomal protein L7/L12 C-terminal domain-containing protein</fullName>
    </recommendedName>
</protein>
<keyword evidence="1" id="KW-1133">Transmembrane helix</keyword>
<evidence type="ECO:0000256" key="1">
    <source>
        <dbReference type="SAM" id="Phobius"/>
    </source>
</evidence>
<evidence type="ECO:0000313" key="3">
    <source>
        <dbReference type="Proteomes" id="UP000198312"/>
    </source>
</evidence>
<dbReference type="KEGG" id="vil:CFK37_17825"/>
<gene>
    <name evidence="2" type="ORF">CFK37_17825</name>
</gene>
<keyword evidence="1" id="KW-0812">Transmembrane</keyword>
<keyword evidence="1" id="KW-0472">Membrane</keyword>
<name>A0A220U6E7_9BACI</name>
<dbReference type="AlphaFoldDB" id="A0A220U6E7"/>
<keyword evidence="3" id="KW-1185">Reference proteome</keyword>
<feature type="transmembrane region" description="Helical" evidence="1">
    <location>
        <begin position="6"/>
        <end position="23"/>
    </location>
</feature>
<dbReference type="OrthoDB" id="2649700at2"/>
<sequence>MESTFLSITFLVVIYLLIKVISLEGRIKGMKYTLNQLANQSEISEGPIDDELHKLLREGKDVKAVKRVREAKGLSLVEGKKYIDELKLTGR</sequence>
<dbReference type="RefSeq" id="WP_089063143.1">
    <property type="nucleotide sequence ID" value="NZ_CP022315.1"/>
</dbReference>
<evidence type="ECO:0000313" key="2">
    <source>
        <dbReference type="EMBL" id="ASK63884.1"/>
    </source>
</evidence>
<reference evidence="2 3" key="1">
    <citation type="submission" date="2017-07" db="EMBL/GenBank/DDBJ databases">
        <title>Virgibacillus sp. LM2416.</title>
        <authorList>
            <person name="Tak E.J."/>
            <person name="Bae J.-W."/>
        </authorList>
    </citation>
    <scope>NUCLEOTIDE SEQUENCE [LARGE SCALE GENOMIC DNA]</scope>
    <source>
        <strain evidence="2 3">LM2416</strain>
    </source>
</reference>